<sequence length="376" mass="43210">MLYFNKPYLTGNEIKYIQEAIIKQTSGNGFFTNKCHQYFQEKYGFKKVLLTTSCTDALEMAAILINIHPGDEVIIPSYTYVSTANPFVLRGAKIVFADSSPNHPNIDVDSIELLISPRTKALVIVHYAGMACNMDKLNKIVEKYNIFLIEDAAQAINSYYKNRPLGTFGNLSCFSFHETKNITSGEGGLLVINDEKLLKRAEIIWDKGTTRASFLRGEIDKYTWVDVGSSYSPSEMIAAFLLAQLESLMDIQKRRNYLWEKYYCNLQSYSNNDSFGLPQIPKYATHNAHIFYITCKNASTRNNLIHFLKEKNIQASFHYLSLHKSKFYSERHDCRILVNADFYTNCLLRLPLYIELTDQEINFVTDSIIEYYSLSN</sequence>
<dbReference type="PIRSF" id="PIRSF000390">
    <property type="entry name" value="PLP_StrS"/>
    <property type="match status" value="1"/>
</dbReference>
<reference evidence="3" key="1">
    <citation type="submission" date="2023-07" db="EMBL/GenBank/DDBJ databases">
        <title>The genome sequence of Rhodocytophaga aerolata KACC 12507.</title>
        <authorList>
            <person name="Zhang X."/>
        </authorList>
    </citation>
    <scope>NUCLEOTIDE SEQUENCE</scope>
    <source>
        <strain evidence="3">KACC 12507</strain>
    </source>
</reference>
<evidence type="ECO:0000256" key="1">
    <source>
        <dbReference type="ARBA" id="ARBA00037999"/>
    </source>
</evidence>
<keyword evidence="3" id="KW-0032">Aminotransferase</keyword>
<comment type="caution">
    <text evidence="3">The sequence shown here is derived from an EMBL/GenBank/DDBJ whole genome shotgun (WGS) entry which is preliminary data.</text>
</comment>
<dbReference type="CDD" id="cd00616">
    <property type="entry name" value="AHBA_syn"/>
    <property type="match status" value="1"/>
</dbReference>
<keyword evidence="3" id="KW-0808">Transferase</keyword>
<evidence type="ECO:0000256" key="2">
    <source>
        <dbReference type="RuleBase" id="RU004508"/>
    </source>
</evidence>
<evidence type="ECO:0000313" key="4">
    <source>
        <dbReference type="Proteomes" id="UP001168528"/>
    </source>
</evidence>
<dbReference type="Pfam" id="PF01041">
    <property type="entry name" value="DegT_DnrJ_EryC1"/>
    <property type="match status" value="1"/>
</dbReference>
<dbReference type="NCBIfam" id="NF008687">
    <property type="entry name" value="PRK11706.1"/>
    <property type="match status" value="1"/>
</dbReference>
<comment type="similarity">
    <text evidence="1 2">Belongs to the DegT/DnrJ/EryC1 family.</text>
</comment>
<organism evidence="3 4">
    <name type="scientific">Rhodocytophaga aerolata</name>
    <dbReference type="NCBI Taxonomy" id="455078"/>
    <lineage>
        <taxon>Bacteria</taxon>
        <taxon>Pseudomonadati</taxon>
        <taxon>Bacteroidota</taxon>
        <taxon>Cytophagia</taxon>
        <taxon>Cytophagales</taxon>
        <taxon>Rhodocytophagaceae</taxon>
        <taxon>Rhodocytophaga</taxon>
    </lineage>
</organism>
<protein>
    <submittedName>
        <fullName evidence="3">dTDP-4-amino-4,6-dideoxygalactose transaminase</fullName>
        <ecNumber evidence="3">2.6.1.59</ecNumber>
    </submittedName>
</protein>
<dbReference type="PANTHER" id="PTHR30244">
    <property type="entry name" value="TRANSAMINASE"/>
    <property type="match status" value="1"/>
</dbReference>
<dbReference type="InterPro" id="IPR000653">
    <property type="entry name" value="DegT/StrS_aminotransferase"/>
</dbReference>
<dbReference type="Gene3D" id="3.40.640.10">
    <property type="entry name" value="Type I PLP-dependent aspartate aminotransferase-like (Major domain)"/>
    <property type="match status" value="1"/>
</dbReference>
<name>A0ABT8RFT8_9BACT</name>
<proteinExistence type="inferred from homology"/>
<gene>
    <name evidence="3" type="primary">rffA</name>
    <name evidence="3" type="synonym">fcnA</name>
    <name evidence="3" type="synonym">wecE</name>
    <name evidence="3" type="ORF">Q0590_32180</name>
</gene>
<dbReference type="NCBIfam" id="TIGR02379">
    <property type="entry name" value="ECA_wecE"/>
    <property type="match status" value="1"/>
</dbReference>
<dbReference type="Proteomes" id="UP001168528">
    <property type="component" value="Unassembled WGS sequence"/>
</dbReference>
<dbReference type="InterPro" id="IPR012749">
    <property type="entry name" value="WecE-like"/>
</dbReference>
<dbReference type="InterPro" id="IPR015422">
    <property type="entry name" value="PyrdxlP-dep_Trfase_small"/>
</dbReference>
<dbReference type="Gene3D" id="3.90.1150.10">
    <property type="entry name" value="Aspartate Aminotransferase, domain 1"/>
    <property type="match status" value="1"/>
</dbReference>
<dbReference type="PANTHER" id="PTHR30244:SF34">
    <property type="entry name" value="DTDP-4-AMINO-4,6-DIDEOXYGALACTOSE TRANSAMINASE"/>
    <property type="match status" value="1"/>
</dbReference>
<dbReference type="EC" id="2.6.1.59" evidence="3"/>
<dbReference type="InterPro" id="IPR015421">
    <property type="entry name" value="PyrdxlP-dep_Trfase_major"/>
</dbReference>
<keyword evidence="4" id="KW-1185">Reference proteome</keyword>
<evidence type="ECO:0000313" key="3">
    <source>
        <dbReference type="EMBL" id="MDO1450977.1"/>
    </source>
</evidence>
<dbReference type="SUPFAM" id="SSF53383">
    <property type="entry name" value="PLP-dependent transferases"/>
    <property type="match status" value="1"/>
</dbReference>
<dbReference type="EMBL" id="JAUKPO010000039">
    <property type="protein sequence ID" value="MDO1450977.1"/>
    <property type="molecule type" value="Genomic_DNA"/>
</dbReference>
<keyword evidence="2" id="KW-0663">Pyridoxal phosphate</keyword>
<dbReference type="InterPro" id="IPR015424">
    <property type="entry name" value="PyrdxlP-dep_Trfase"/>
</dbReference>
<dbReference type="GO" id="GO:0019180">
    <property type="term" value="F:dTDP-4-amino-4,6-dideoxygalactose transaminase activity"/>
    <property type="evidence" value="ECO:0007669"/>
    <property type="project" value="UniProtKB-EC"/>
</dbReference>
<accession>A0ABT8RFT8</accession>